<accession>A0AA39F249</accession>
<proteinExistence type="predicted"/>
<protein>
    <submittedName>
        <fullName evidence="1">Uncharacterized protein</fullName>
    </submittedName>
</protein>
<dbReference type="AlphaFoldDB" id="A0AA39F249"/>
<dbReference type="EMBL" id="JAQQBR010001835">
    <property type="protein sequence ID" value="KAK0161540.1"/>
    <property type="molecule type" value="Genomic_DNA"/>
</dbReference>
<dbReference type="Proteomes" id="UP001168972">
    <property type="component" value="Unassembled WGS sequence"/>
</dbReference>
<sequence length="92" mass="10488">MIKRTLAPNTTRTDSQGCEDYLIDRILSLDDVLEATIFGDLGLMRMVRWSTLTNCLGVNHYCSLIGLNDKIRFKKTRVRAEVWLFKGVAPLV</sequence>
<gene>
    <name evidence="1" type="ORF">PV327_009999</name>
</gene>
<evidence type="ECO:0000313" key="1">
    <source>
        <dbReference type="EMBL" id="KAK0161540.1"/>
    </source>
</evidence>
<evidence type="ECO:0000313" key="2">
    <source>
        <dbReference type="Proteomes" id="UP001168972"/>
    </source>
</evidence>
<name>A0AA39F249_MICHY</name>
<reference evidence="1" key="1">
    <citation type="journal article" date="2023" name="bioRxiv">
        <title>Scaffold-level genome assemblies of two parasitoid biocontrol wasps reveal the parthenogenesis mechanism and an associated novel virus.</title>
        <authorList>
            <person name="Inwood S."/>
            <person name="Skelly J."/>
            <person name="Guhlin J."/>
            <person name="Harrop T."/>
            <person name="Goldson S."/>
            <person name="Dearden P."/>
        </authorList>
    </citation>
    <scope>NUCLEOTIDE SEQUENCE</scope>
    <source>
        <strain evidence="1">Lincoln</strain>
        <tissue evidence="1">Whole body</tissue>
    </source>
</reference>
<organism evidence="1 2">
    <name type="scientific">Microctonus hyperodae</name>
    <name type="common">Parasitoid wasp</name>
    <dbReference type="NCBI Taxonomy" id="165561"/>
    <lineage>
        <taxon>Eukaryota</taxon>
        <taxon>Metazoa</taxon>
        <taxon>Ecdysozoa</taxon>
        <taxon>Arthropoda</taxon>
        <taxon>Hexapoda</taxon>
        <taxon>Insecta</taxon>
        <taxon>Pterygota</taxon>
        <taxon>Neoptera</taxon>
        <taxon>Endopterygota</taxon>
        <taxon>Hymenoptera</taxon>
        <taxon>Apocrita</taxon>
        <taxon>Ichneumonoidea</taxon>
        <taxon>Braconidae</taxon>
        <taxon>Euphorinae</taxon>
        <taxon>Microctonus</taxon>
    </lineage>
</organism>
<comment type="caution">
    <text evidence="1">The sequence shown here is derived from an EMBL/GenBank/DDBJ whole genome shotgun (WGS) entry which is preliminary data.</text>
</comment>
<reference evidence="1" key="2">
    <citation type="submission" date="2023-03" db="EMBL/GenBank/DDBJ databases">
        <authorList>
            <person name="Inwood S.N."/>
            <person name="Skelly J.G."/>
            <person name="Guhlin J."/>
            <person name="Harrop T.W.R."/>
            <person name="Goldson S.G."/>
            <person name="Dearden P.K."/>
        </authorList>
    </citation>
    <scope>NUCLEOTIDE SEQUENCE</scope>
    <source>
        <strain evidence="1">Lincoln</strain>
        <tissue evidence="1">Whole body</tissue>
    </source>
</reference>
<keyword evidence="2" id="KW-1185">Reference proteome</keyword>